<keyword evidence="10 12" id="KW-0675">Receptor</keyword>
<evidence type="ECO:0000256" key="5">
    <source>
        <dbReference type="ARBA" id="ARBA00022692"/>
    </source>
</evidence>
<evidence type="ECO:0000256" key="7">
    <source>
        <dbReference type="ARBA" id="ARBA00022989"/>
    </source>
</evidence>
<dbReference type="FunFam" id="1.20.1070.10:FF:000001">
    <property type="entry name" value="Olfactory receptor"/>
    <property type="match status" value="1"/>
</dbReference>
<keyword evidence="5 12" id="KW-0812">Transmembrane</keyword>
<dbReference type="GO" id="GO:0004984">
    <property type="term" value="F:olfactory receptor activity"/>
    <property type="evidence" value="ECO:0007669"/>
    <property type="project" value="InterPro"/>
</dbReference>
<dbReference type="Gene3D" id="1.20.1070.10">
    <property type="entry name" value="Rhodopsin 7-helix transmembrane proteins"/>
    <property type="match status" value="1"/>
</dbReference>
<evidence type="ECO:0000259" key="14">
    <source>
        <dbReference type="PROSITE" id="PS50262"/>
    </source>
</evidence>
<dbReference type="InterPro" id="IPR050516">
    <property type="entry name" value="Olfactory_GPCR"/>
</dbReference>
<evidence type="ECO:0000313" key="15">
    <source>
        <dbReference type="Ensembl" id="ENSLLEP00000038632.1"/>
    </source>
</evidence>
<name>A0A8C5QMK2_9ANUR</name>
<keyword evidence="9 13" id="KW-0472">Membrane</keyword>
<comment type="similarity">
    <text evidence="2 12">Belongs to the G-protein coupled receptor 1 family.</text>
</comment>
<feature type="transmembrane region" description="Helical" evidence="13">
    <location>
        <begin position="20"/>
        <end position="46"/>
    </location>
</feature>
<dbReference type="Pfam" id="PF13853">
    <property type="entry name" value="7tm_4"/>
    <property type="match status" value="1"/>
</dbReference>
<keyword evidence="8 12" id="KW-0297">G-protein coupled receptor</keyword>
<keyword evidence="11 12" id="KW-0807">Transducer</keyword>
<keyword evidence="3 13" id="KW-1003">Cell membrane</keyword>
<evidence type="ECO:0000256" key="13">
    <source>
        <dbReference type="RuleBase" id="RU363047"/>
    </source>
</evidence>
<feature type="transmembrane region" description="Helical" evidence="13">
    <location>
        <begin position="237"/>
        <end position="259"/>
    </location>
</feature>
<dbReference type="AlphaFoldDB" id="A0A8C5QMK2"/>
<dbReference type="PRINTS" id="PR00245">
    <property type="entry name" value="OLFACTORYR"/>
</dbReference>
<evidence type="ECO:0000256" key="8">
    <source>
        <dbReference type="ARBA" id="ARBA00023040"/>
    </source>
</evidence>
<evidence type="ECO:0000256" key="11">
    <source>
        <dbReference type="ARBA" id="ARBA00023224"/>
    </source>
</evidence>
<dbReference type="OrthoDB" id="5964498at2759"/>
<feature type="transmembrane region" description="Helical" evidence="13">
    <location>
        <begin position="58"/>
        <end position="76"/>
    </location>
</feature>
<evidence type="ECO:0000256" key="4">
    <source>
        <dbReference type="ARBA" id="ARBA00022606"/>
    </source>
</evidence>
<feature type="transmembrane region" description="Helical" evidence="13">
    <location>
        <begin position="96"/>
        <end position="118"/>
    </location>
</feature>
<dbReference type="GO" id="GO:0004930">
    <property type="term" value="F:G protein-coupled receptor activity"/>
    <property type="evidence" value="ECO:0007669"/>
    <property type="project" value="UniProtKB-KW"/>
</dbReference>
<keyword evidence="7 13" id="KW-1133">Transmembrane helix</keyword>
<dbReference type="InterPro" id="IPR000276">
    <property type="entry name" value="GPCR_Rhodpsn"/>
</dbReference>
<dbReference type="PROSITE" id="PS50262">
    <property type="entry name" value="G_PROTEIN_RECEP_F1_2"/>
    <property type="match status" value="1"/>
</dbReference>
<dbReference type="InterPro" id="IPR000725">
    <property type="entry name" value="Olfact_rcpt"/>
</dbReference>
<organism evidence="15 16">
    <name type="scientific">Leptobrachium leishanense</name>
    <name type="common">Leishan spiny toad</name>
    <dbReference type="NCBI Taxonomy" id="445787"/>
    <lineage>
        <taxon>Eukaryota</taxon>
        <taxon>Metazoa</taxon>
        <taxon>Chordata</taxon>
        <taxon>Craniata</taxon>
        <taxon>Vertebrata</taxon>
        <taxon>Euteleostomi</taxon>
        <taxon>Amphibia</taxon>
        <taxon>Batrachia</taxon>
        <taxon>Anura</taxon>
        <taxon>Pelobatoidea</taxon>
        <taxon>Megophryidae</taxon>
        <taxon>Leptobrachium</taxon>
    </lineage>
</organism>
<dbReference type="PANTHER" id="PTHR26452">
    <property type="entry name" value="OLFACTORY RECEPTOR"/>
    <property type="match status" value="1"/>
</dbReference>
<evidence type="ECO:0000256" key="12">
    <source>
        <dbReference type="RuleBase" id="RU000688"/>
    </source>
</evidence>
<dbReference type="GO" id="GO:0005886">
    <property type="term" value="C:plasma membrane"/>
    <property type="evidence" value="ECO:0007669"/>
    <property type="project" value="UniProtKB-SubCell"/>
</dbReference>
<keyword evidence="16" id="KW-1185">Reference proteome</keyword>
<evidence type="ECO:0000256" key="2">
    <source>
        <dbReference type="ARBA" id="ARBA00010663"/>
    </source>
</evidence>
<comment type="subcellular location">
    <subcellularLocation>
        <location evidence="1 13">Cell membrane</location>
        <topology evidence="1 13">Multi-pass membrane protein</topology>
    </subcellularLocation>
</comment>
<evidence type="ECO:0000256" key="10">
    <source>
        <dbReference type="ARBA" id="ARBA00023170"/>
    </source>
</evidence>
<dbReference type="GeneTree" id="ENSGT01140000282524"/>
<evidence type="ECO:0000256" key="1">
    <source>
        <dbReference type="ARBA" id="ARBA00004651"/>
    </source>
</evidence>
<keyword evidence="4 13" id="KW-0716">Sensory transduction</keyword>
<feature type="transmembrane region" description="Helical" evidence="13">
    <location>
        <begin position="139"/>
        <end position="156"/>
    </location>
</feature>
<evidence type="ECO:0000256" key="6">
    <source>
        <dbReference type="ARBA" id="ARBA00022725"/>
    </source>
</evidence>
<feature type="transmembrane region" description="Helical" evidence="13">
    <location>
        <begin position="271"/>
        <end position="291"/>
    </location>
</feature>
<evidence type="ECO:0000313" key="16">
    <source>
        <dbReference type="Proteomes" id="UP000694569"/>
    </source>
</evidence>
<sequence length="324" mass="36919">MRNQSAPLEFVLTDFADSPILQSICFIVFLIIYLIGSIGNFSIILVYKLDMNLHTPMYFFLSNLSFLDICYATTTMPEMLQILLAERKSISLNSCIFQMYFFVAFVGTESLLLAVMAYDRYVAICFPLRYTKTMNRTSCFVLVIAAWISGLCNSLVHTTLTFHLPFCGSHQLNHYFCDIPPLLEISCMKTYVNELVLFIVGGIAVGFSPFIFIFVSYSLIISTIFRMPSVIGKKKAFSTCGSHLTVVLLFYGTAIFTYIRPSSTYSLKRDNIVSVLYSVVTPLLNPIIYSLRNKEIKRAVGLWITVEGEEKPKLRSTKWWFKNV</sequence>
<dbReference type="Proteomes" id="UP000694569">
    <property type="component" value="Unplaced"/>
</dbReference>
<reference evidence="15" key="1">
    <citation type="submission" date="2025-08" db="UniProtKB">
        <authorList>
            <consortium name="Ensembl"/>
        </authorList>
    </citation>
    <scope>IDENTIFICATION</scope>
</reference>
<dbReference type="PROSITE" id="PS00237">
    <property type="entry name" value="G_PROTEIN_RECEP_F1_1"/>
    <property type="match status" value="1"/>
</dbReference>
<dbReference type="CDD" id="cd13954">
    <property type="entry name" value="7tmA_OR"/>
    <property type="match status" value="1"/>
</dbReference>
<reference evidence="15" key="2">
    <citation type="submission" date="2025-09" db="UniProtKB">
        <authorList>
            <consortium name="Ensembl"/>
        </authorList>
    </citation>
    <scope>IDENTIFICATION</scope>
</reference>
<dbReference type="SUPFAM" id="SSF81321">
    <property type="entry name" value="Family A G protein-coupled receptor-like"/>
    <property type="match status" value="1"/>
</dbReference>
<dbReference type="FunFam" id="1.10.1220.70:FF:000001">
    <property type="entry name" value="Olfactory receptor"/>
    <property type="match status" value="1"/>
</dbReference>
<accession>A0A8C5QMK2</accession>
<evidence type="ECO:0000256" key="9">
    <source>
        <dbReference type="ARBA" id="ARBA00023136"/>
    </source>
</evidence>
<dbReference type="InterPro" id="IPR017452">
    <property type="entry name" value="GPCR_Rhodpsn_7TM"/>
</dbReference>
<dbReference type="PRINTS" id="PR00237">
    <property type="entry name" value="GPCRRHODOPSN"/>
</dbReference>
<proteinExistence type="inferred from homology"/>
<dbReference type="Ensembl" id="ENSLLET00000040161.1">
    <property type="protein sequence ID" value="ENSLLEP00000038632.1"/>
    <property type="gene ID" value="ENSLLEG00000024457.1"/>
</dbReference>
<evidence type="ECO:0000256" key="3">
    <source>
        <dbReference type="ARBA" id="ARBA00022475"/>
    </source>
</evidence>
<protein>
    <recommendedName>
        <fullName evidence="13">Olfactory receptor</fullName>
    </recommendedName>
</protein>
<keyword evidence="6 13" id="KW-0552">Olfaction</keyword>
<feature type="domain" description="G-protein coupled receptors family 1 profile" evidence="14">
    <location>
        <begin position="39"/>
        <end position="289"/>
    </location>
</feature>
<feature type="transmembrane region" description="Helical" evidence="13">
    <location>
        <begin position="195"/>
        <end position="225"/>
    </location>
</feature>